<organism evidence="1 2">
    <name type="scientific">Gongylonema pulchrum</name>
    <dbReference type="NCBI Taxonomy" id="637853"/>
    <lineage>
        <taxon>Eukaryota</taxon>
        <taxon>Metazoa</taxon>
        <taxon>Ecdysozoa</taxon>
        <taxon>Nematoda</taxon>
        <taxon>Chromadorea</taxon>
        <taxon>Rhabditida</taxon>
        <taxon>Spirurina</taxon>
        <taxon>Spiruromorpha</taxon>
        <taxon>Spiruroidea</taxon>
        <taxon>Gongylonematidae</taxon>
        <taxon>Gongylonema</taxon>
    </lineage>
</organism>
<reference evidence="1 2" key="1">
    <citation type="submission" date="2018-11" db="EMBL/GenBank/DDBJ databases">
        <authorList>
            <consortium name="Pathogen Informatics"/>
        </authorList>
    </citation>
    <scope>NUCLEOTIDE SEQUENCE [LARGE SCALE GENOMIC DNA]</scope>
</reference>
<evidence type="ECO:0000313" key="2">
    <source>
        <dbReference type="Proteomes" id="UP000271098"/>
    </source>
</evidence>
<gene>
    <name evidence="1" type="ORF">GPUH_LOCUS4482</name>
</gene>
<dbReference type="AlphaFoldDB" id="A0A3P6RKT1"/>
<evidence type="ECO:0000313" key="1">
    <source>
        <dbReference type="EMBL" id="VDK45214.1"/>
    </source>
</evidence>
<name>A0A3P6RKT1_9BILA</name>
<proteinExistence type="predicted"/>
<protein>
    <submittedName>
        <fullName evidence="1">Uncharacterized protein</fullName>
    </submittedName>
</protein>
<sequence length="58" mass="6712">MHCTIYRNESICISGHDDRCFLVTFNDHDFSLFSSLLRNKETTKRHVTVASRPGNKLV</sequence>
<dbReference type="Proteomes" id="UP000271098">
    <property type="component" value="Unassembled WGS sequence"/>
</dbReference>
<keyword evidence="2" id="KW-1185">Reference proteome</keyword>
<dbReference type="EMBL" id="UYRT01008499">
    <property type="protein sequence ID" value="VDK45214.1"/>
    <property type="molecule type" value="Genomic_DNA"/>
</dbReference>
<accession>A0A3P6RKT1</accession>
<feature type="non-terminal residue" evidence="1">
    <location>
        <position position="58"/>
    </location>
</feature>